<evidence type="ECO:0000313" key="8">
    <source>
        <dbReference type="Proteomes" id="UP001500795"/>
    </source>
</evidence>
<sequence>MSRHYCHGCRLPLNACLCHQVTPQPCPLPVLILQHPLEARHAKSTVPLLRLAMPELRVVVAETLDPLPEPASGRWWLLYPGAQALDVDRAEPARLRAEIGGLVVLDGTWRKTRRLLYLNPWLRQLPTLSFSQAPAGAYAIRKGPGGQALSTLESLAHVLHRLSPRFAPAPLHRLLAARVALFQTHRGATGDMG</sequence>
<evidence type="ECO:0000256" key="5">
    <source>
        <dbReference type="ARBA" id="ARBA00034489"/>
    </source>
</evidence>
<evidence type="ECO:0000313" key="7">
    <source>
        <dbReference type="EMBL" id="GAA3548895.1"/>
    </source>
</evidence>
<feature type="domain" description="DTW" evidence="6">
    <location>
        <begin position="2"/>
        <end position="187"/>
    </location>
</feature>
<reference evidence="8" key="1">
    <citation type="journal article" date="2019" name="Int. J. Syst. Evol. Microbiol.">
        <title>The Global Catalogue of Microorganisms (GCM) 10K type strain sequencing project: providing services to taxonomists for standard genome sequencing and annotation.</title>
        <authorList>
            <consortium name="The Broad Institute Genomics Platform"/>
            <consortium name="The Broad Institute Genome Sequencing Center for Infectious Disease"/>
            <person name="Wu L."/>
            <person name="Ma J."/>
        </authorList>
    </citation>
    <scope>NUCLEOTIDE SEQUENCE [LARGE SCALE GENOMIC DNA]</scope>
    <source>
        <strain evidence="8">JCM 17110</strain>
    </source>
</reference>
<dbReference type="InterPro" id="IPR005636">
    <property type="entry name" value="DTW"/>
</dbReference>
<keyword evidence="3" id="KW-0949">S-adenosyl-L-methionine</keyword>
<organism evidence="7 8">
    <name type="scientific">Zobellella aerophila</name>
    <dbReference type="NCBI Taxonomy" id="870480"/>
    <lineage>
        <taxon>Bacteria</taxon>
        <taxon>Pseudomonadati</taxon>
        <taxon>Pseudomonadota</taxon>
        <taxon>Gammaproteobacteria</taxon>
        <taxon>Aeromonadales</taxon>
        <taxon>Aeromonadaceae</taxon>
        <taxon>Zobellella</taxon>
    </lineage>
</organism>
<dbReference type="RefSeq" id="WP_344959752.1">
    <property type="nucleotide sequence ID" value="NZ_BAABCX010000006.1"/>
</dbReference>
<comment type="caution">
    <text evidence="7">The sequence shown here is derived from an EMBL/GenBank/DDBJ whole genome shotgun (WGS) entry which is preliminary data.</text>
</comment>
<dbReference type="InterPro" id="IPR039262">
    <property type="entry name" value="DTWD2/TAPT"/>
</dbReference>
<dbReference type="SMART" id="SM01144">
    <property type="entry name" value="DTW"/>
    <property type="match status" value="1"/>
</dbReference>
<dbReference type="EC" id="2.5.1.25" evidence="1"/>
<dbReference type="Pfam" id="PF03942">
    <property type="entry name" value="DTW"/>
    <property type="match status" value="1"/>
</dbReference>
<keyword evidence="2" id="KW-0808">Transferase</keyword>
<gene>
    <name evidence="7" type="ORF">GCM10022394_31290</name>
</gene>
<proteinExistence type="inferred from homology"/>
<keyword evidence="8" id="KW-1185">Reference proteome</keyword>
<evidence type="ECO:0000259" key="6">
    <source>
        <dbReference type="SMART" id="SM01144"/>
    </source>
</evidence>
<comment type="similarity">
    <text evidence="5">Belongs to the TDD superfamily. DTWD2 family.</text>
</comment>
<evidence type="ECO:0000256" key="3">
    <source>
        <dbReference type="ARBA" id="ARBA00022691"/>
    </source>
</evidence>
<keyword evidence="4" id="KW-0819">tRNA processing</keyword>
<dbReference type="PANTHER" id="PTHR21392:SF0">
    <property type="entry name" value="TRNA-URIDINE AMINOCARBOXYPROPYLTRANSFERASE 2"/>
    <property type="match status" value="1"/>
</dbReference>
<evidence type="ECO:0000256" key="4">
    <source>
        <dbReference type="ARBA" id="ARBA00022694"/>
    </source>
</evidence>
<dbReference type="Proteomes" id="UP001500795">
    <property type="component" value="Unassembled WGS sequence"/>
</dbReference>
<protein>
    <recommendedName>
        <fullName evidence="1">tRNA-uridine aminocarboxypropyltransferase</fullName>
        <ecNumber evidence="1">2.5.1.25</ecNumber>
    </recommendedName>
</protein>
<name>A0ABP6WEC4_9GAMM</name>
<accession>A0ABP6WEC4</accession>
<evidence type="ECO:0000256" key="2">
    <source>
        <dbReference type="ARBA" id="ARBA00022679"/>
    </source>
</evidence>
<dbReference type="PANTHER" id="PTHR21392">
    <property type="entry name" value="TRNA-URIDINE AMINOCARBOXYPROPYLTRANSFERASE 2"/>
    <property type="match status" value="1"/>
</dbReference>
<evidence type="ECO:0000256" key="1">
    <source>
        <dbReference type="ARBA" id="ARBA00012386"/>
    </source>
</evidence>
<dbReference type="EMBL" id="BAABCX010000006">
    <property type="protein sequence ID" value="GAA3548895.1"/>
    <property type="molecule type" value="Genomic_DNA"/>
</dbReference>